<proteinExistence type="predicted"/>
<dbReference type="Proteomes" id="UP000886833">
    <property type="component" value="Unassembled WGS sequence"/>
</dbReference>
<reference evidence="1" key="2">
    <citation type="journal article" date="2021" name="PeerJ">
        <title>Extensive microbial diversity within the chicken gut microbiome revealed by metagenomics and culture.</title>
        <authorList>
            <person name="Gilroy R."/>
            <person name="Ravi A."/>
            <person name="Getino M."/>
            <person name="Pursley I."/>
            <person name="Horton D.L."/>
            <person name="Alikhan N.F."/>
            <person name="Baker D."/>
            <person name="Gharbi K."/>
            <person name="Hall N."/>
            <person name="Watson M."/>
            <person name="Adriaenssens E.M."/>
            <person name="Foster-Nyarko E."/>
            <person name="Jarju S."/>
            <person name="Secka A."/>
            <person name="Antonio M."/>
            <person name="Oren A."/>
            <person name="Chaudhuri R.R."/>
            <person name="La Ragione R."/>
            <person name="Hildebrand F."/>
            <person name="Pallen M.J."/>
        </authorList>
    </citation>
    <scope>NUCLEOTIDE SEQUENCE</scope>
    <source>
        <strain evidence="1">CHK195-26880</strain>
    </source>
</reference>
<sequence length="75" mass="8408">MENNFSTVPNMISCKDLDYLSDMFNWNYGAYKSSSNAINSVSDSEIKDMLSKACNVFWGNISKILNILNEGGNNE</sequence>
<dbReference type="AlphaFoldDB" id="A0A9D1GC66"/>
<organism evidence="1 2">
    <name type="scientific">Candidatus Onthousia faecipullorum</name>
    <dbReference type="NCBI Taxonomy" id="2840887"/>
    <lineage>
        <taxon>Bacteria</taxon>
        <taxon>Bacillati</taxon>
        <taxon>Bacillota</taxon>
        <taxon>Bacilli</taxon>
        <taxon>Candidatus Onthousia</taxon>
    </lineage>
</organism>
<dbReference type="EMBL" id="DVKQ01000064">
    <property type="protein sequence ID" value="HIT37837.1"/>
    <property type="molecule type" value="Genomic_DNA"/>
</dbReference>
<evidence type="ECO:0000313" key="2">
    <source>
        <dbReference type="Proteomes" id="UP000886833"/>
    </source>
</evidence>
<comment type="caution">
    <text evidence="1">The sequence shown here is derived from an EMBL/GenBank/DDBJ whole genome shotgun (WGS) entry which is preliminary data.</text>
</comment>
<reference evidence="1" key="1">
    <citation type="submission" date="2020-10" db="EMBL/GenBank/DDBJ databases">
        <authorList>
            <person name="Gilroy R."/>
        </authorList>
    </citation>
    <scope>NUCLEOTIDE SEQUENCE</scope>
    <source>
        <strain evidence="1">CHK195-26880</strain>
    </source>
</reference>
<accession>A0A9D1GC66</accession>
<protein>
    <submittedName>
        <fullName evidence="1">Uncharacterized protein</fullName>
    </submittedName>
</protein>
<gene>
    <name evidence="1" type="ORF">IAB59_05130</name>
</gene>
<name>A0A9D1GC66_9FIRM</name>
<evidence type="ECO:0000313" key="1">
    <source>
        <dbReference type="EMBL" id="HIT37837.1"/>
    </source>
</evidence>